<dbReference type="RefSeq" id="WP_104914580.1">
    <property type="nucleotide sequence ID" value="NZ_CP026847.1"/>
</dbReference>
<dbReference type="AlphaFoldDB" id="A0A7H1MLV2"/>
<accession>A0A7H1MLV2</accession>
<keyword evidence="2" id="KW-1185">Reference proteome</keyword>
<organism evidence="1 2">
    <name type="scientific">Weissella koreensis</name>
    <dbReference type="NCBI Taxonomy" id="165096"/>
    <lineage>
        <taxon>Bacteria</taxon>
        <taxon>Bacillati</taxon>
        <taxon>Bacillota</taxon>
        <taxon>Bacilli</taxon>
        <taxon>Lactobacillales</taxon>
        <taxon>Lactobacillaceae</taxon>
        <taxon>Weissella</taxon>
    </lineage>
</organism>
<dbReference type="EMBL" id="CP043431">
    <property type="protein sequence ID" value="QNT64438.1"/>
    <property type="molecule type" value="Genomic_DNA"/>
</dbReference>
<name>A0A7H1MLV2_9LACO</name>
<sequence>MVNTSKREIINKHYNDYFKDSINLTFGEFERYLQIEDEDTVLMNRTEGVLLWRFYHSLDFNPSLAYDHYLYLIYSLNKTPQYIIKNRLSDIYDNNPKIKKKVYGFFGSKLYKLYTEKYHATLDELYYQNFYKSNNSYNLERDSTNSRILLSRFENEEIIFVGKLDDMKLIEHQDTVRLLFRNVFVVNNKIKSTLYYDHINLFLGLAKAKKLSLGHYYHKNGTVERYHRSNDSKNDPESFGINIS</sequence>
<reference evidence="1 2" key="1">
    <citation type="submission" date="2019-08" db="EMBL/GenBank/DDBJ databases">
        <authorList>
            <person name="Chang H.C."/>
            <person name="Mun S.Y."/>
        </authorList>
    </citation>
    <scope>NUCLEOTIDE SEQUENCE [LARGE SCALE GENOMIC DNA]</scope>
    <source>
        <strain evidence="1 2">SK</strain>
    </source>
</reference>
<protein>
    <submittedName>
        <fullName evidence="1">Uncharacterized protein</fullName>
    </submittedName>
</protein>
<proteinExistence type="predicted"/>
<evidence type="ECO:0000313" key="1">
    <source>
        <dbReference type="EMBL" id="QNT64438.1"/>
    </source>
</evidence>
<dbReference type="Proteomes" id="UP000516446">
    <property type="component" value="Chromosome"/>
</dbReference>
<gene>
    <name evidence="1" type="ORF">FY536_03695</name>
</gene>
<evidence type="ECO:0000313" key="2">
    <source>
        <dbReference type="Proteomes" id="UP000516446"/>
    </source>
</evidence>